<sequence length="429" mass="47056">MKAQPPVAKRPSADLERMQELLEAIASPAPITIASSFSAHKLDVAACYDHLNNSKTKRPEDLVMRQALELYCSLMSPPTSPAGDFKSEHQSEQNQAARVAVLPSGIFTCEDEYDRSTMIKLCNYEPTSDSNRPFGYGPARNYASAHSTPYVPQADQTHFSWSTPSCVSDHENSDTDDMDDPFACYPLSHPRRTTPQAYHPQINYDHHRRSSYEVSSLHKRTTSYSSQKQRIQISAQPSVGQLEGLPDGMNKAVTAEARNMSNRPWPNARRSFFSPTVEPLVATVPKASLGRKRAFSVAGFVKQRKAPPMDAGSLRISGPMPIAQVHTSSSPSSGTFSVPVKSTRFSAARLSSAGSLLSPALELNEDLSPIHPKPSHSRLPPPAPPRPSTDDVTPLSLKLSSRPEPKSLWKVIKTSTSLSNFAIERPLVI</sequence>
<feature type="region of interest" description="Disordered" evidence="1">
    <location>
        <begin position="366"/>
        <end position="400"/>
    </location>
</feature>
<keyword evidence="3" id="KW-1185">Reference proteome</keyword>
<evidence type="ECO:0000313" key="2">
    <source>
        <dbReference type="EMBL" id="KNZ45991.1"/>
    </source>
</evidence>
<protein>
    <submittedName>
        <fullName evidence="2">Uncharacterized protein</fullName>
    </submittedName>
</protein>
<reference evidence="2 3" key="1">
    <citation type="submission" date="2015-08" db="EMBL/GenBank/DDBJ databases">
        <title>Next Generation Sequencing and Analysis of the Genome of Puccinia sorghi L Schw, the Causal Agent of Maize Common Rust.</title>
        <authorList>
            <person name="Rochi L."/>
            <person name="Burguener G."/>
            <person name="Darino M."/>
            <person name="Turjanski A."/>
            <person name="Kreff E."/>
            <person name="Dieguez M.J."/>
            <person name="Sacco F."/>
        </authorList>
    </citation>
    <scope>NUCLEOTIDE SEQUENCE [LARGE SCALE GENOMIC DNA]</scope>
    <source>
        <strain evidence="2 3">RO10H11247</strain>
    </source>
</reference>
<evidence type="ECO:0000313" key="3">
    <source>
        <dbReference type="Proteomes" id="UP000037035"/>
    </source>
</evidence>
<dbReference type="EMBL" id="LAVV01013094">
    <property type="protein sequence ID" value="KNZ45991.1"/>
    <property type="molecule type" value="Genomic_DNA"/>
</dbReference>
<name>A0A0L6UBV1_9BASI</name>
<proteinExistence type="predicted"/>
<evidence type="ECO:0000256" key="1">
    <source>
        <dbReference type="SAM" id="MobiDB-lite"/>
    </source>
</evidence>
<dbReference type="AlphaFoldDB" id="A0A0L6UBV1"/>
<gene>
    <name evidence="2" type="ORF">VP01_763g4</name>
</gene>
<dbReference type="Proteomes" id="UP000037035">
    <property type="component" value="Unassembled WGS sequence"/>
</dbReference>
<accession>A0A0L6UBV1</accession>
<dbReference type="VEuPathDB" id="FungiDB:VP01_763g4"/>
<organism evidence="2 3">
    <name type="scientific">Puccinia sorghi</name>
    <dbReference type="NCBI Taxonomy" id="27349"/>
    <lineage>
        <taxon>Eukaryota</taxon>
        <taxon>Fungi</taxon>
        <taxon>Dikarya</taxon>
        <taxon>Basidiomycota</taxon>
        <taxon>Pucciniomycotina</taxon>
        <taxon>Pucciniomycetes</taxon>
        <taxon>Pucciniales</taxon>
        <taxon>Pucciniaceae</taxon>
        <taxon>Puccinia</taxon>
    </lineage>
</organism>
<dbReference type="OrthoDB" id="2497239at2759"/>
<comment type="caution">
    <text evidence="2">The sequence shown here is derived from an EMBL/GenBank/DDBJ whole genome shotgun (WGS) entry which is preliminary data.</text>
</comment>